<comment type="subcellular location">
    <subcellularLocation>
        <location evidence="1">Membrane</location>
        <topology evidence="1">Multi-pass membrane protein</topology>
    </subcellularLocation>
</comment>
<feature type="transmembrane region" description="Helical" evidence="6">
    <location>
        <begin position="197"/>
        <end position="218"/>
    </location>
</feature>
<dbReference type="InterPro" id="IPR052337">
    <property type="entry name" value="SAT4-like"/>
</dbReference>
<comment type="similarity">
    <text evidence="5">Belongs to the SAT4 family.</text>
</comment>
<feature type="domain" description="Rhodopsin" evidence="7">
    <location>
        <begin position="26"/>
        <end position="233"/>
    </location>
</feature>
<feature type="transmembrane region" description="Helical" evidence="6">
    <location>
        <begin position="43"/>
        <end position="61"/>
    </location>
</feature>
<proteinExistence type="inferred from homology"/>
<dbReference type="OrthoDB" id="5413793at2759"/>
<organism evidence="8 9">
    <name type="scientific">Lentithecium fluviatile CBS 122367</name>
    <dbReference type="NCBI Taxonomy" id="1168545"/>
    <lineage>
        <taxon>Eukaryota</taxon>
        <taxon>Fungi</taxon>
        <taxon>Dikarya</taxon>
        <taxon>Ascomycota</taxon>
        <taxon>Pezizomycotina</taxon>
        <taxon>Dothideomycetes</taxon>
        <taxon>Pleosporomycetidae</taxon>
        <taxon>Pleosporales</taxon>
        <taxon>Massarineae</taxon>
        <taxon>Lentitheciaceae</taxon>
        <taxon>Lentithecium</taxon>
    </lineage>
</organism>
<evidence type="ECO:0000313" key="8">
    <source>
        <dbReference type="EMBL" id="KAF2692205.1"/>
    </source>
</evidence>
<evidence type="ECO:0000256" key="2">
    <source>
        <dbReference type="ARBA" id="ARBA00022692"/>
    </source>
</evidence>
<feature type="transmembrane region" description="Helical" evidence="6">
    <location>
        <begin position="287"/>
        <end position="309"/>
    </location>
</feature>
<dbReference type="PANTHER" id="PTHR33048">
    <property type="entry name" value="PTH11-LIKE INTEGRAL MEMBRANE PROTEIN (AFU_ORTHOLOGUE AFUA_5G11245)"/>
    <property type="match status" value="1"/>
</dbReference>
<dbReference type="GO" id="GO:0016020">
    <property type="term" value="C:membrane"/>
    <property type="evidence" value="ECO:0007669"/>
    <property type="project" value="UniProtKB-SubCell"/>
</dbReference>
<keyword evidence="4 6" id="KW-0472">Membrane</keyword>
<dbReference type="Pfam" id="PF20684">
    <property type="entry name" value="Fung_rhodopsin"/>
    <property type="match status" value="1"/>
</dbReference>
<evidence type="ECO:0000256" key="5">
    <source>
        <dbReference type="ARBA" id="ARBA00038359"/>
    </source>
</evidence>
<dbReference type="InterPro" id="IPR049326">
    <property type="entry name" value="Rhodopsin_dom_fungi"/>
</dbReference>
<evidence type="ECO:0000256" key="1">
    <source>
        <dbReference type="ARBA" id="ARBA00004141"/>
    </source>
</evidence>
<keyword evidence="9" id="KW-1185">Reference proteome</keyword>
<reference evidence="8" key="1">
    <citation type="journal article" date="2020" name="Stud. Mycol.">
        <title>101 Dothideomycetes genomes: a test case for predicting lifestyles and emergence of pathogens.</title>
        <authorList>
            <person name="Haridas S."/>
            <person name="Albert R."/>
            <person name="Binder M."/>
            <person name="Bloem J."/>
            <person name="Labutti K."/>
            <person name="Salamov A."/>
            <person name="Andreopoulos B."/>
            <person name="Baker S."/>
            <person name="Barry K."/>
            <person name="Bills G."/>
            <person name="Bluhm B."/>
            <person name="Cannon C."/>
            <person name="Castanera R."/>
            <person name="Culley D."/>
            <person name="Daum C."/>
            <person name="Ezra D."/>
            <person name="Gonzalez J."/>
            <person name="Henrissat B."/>
            <person name="Kuo A."/>
            <person name="Liang C."/>
            <person name="Lipzen A."/>
            <person name="Lutzoni F."/>
            <person name="Magnuson J."/>
            <person name="Mondo S."/>
            <person name="Nolan M."/>
            <person name="Ohm R."/>
            <person name="Pangilinan J."/>
            <person name="Park H.-J."/>
            <person name="Ramirez L."/>
            <person name="Alfaro M."/>
            <person name="Sun H."/>
            <person name="Tritt A."/>
            <person name="Yoshinaga Y."/>
            <person name="Zwiers L.-H."/>
            <person name="Turgeon B."/>
            <person name="Goodwin S."/>
            <person name="Spatafora J."/>
            <person name="Crous P."/>
            <person name="Grigoriev I."/>
        </authorList>
    </citation>
    <scope>NUCLEOTIDE SEQUENCE</scope>
    <source>
        <strain evidence="8">CBS 122367</strain>
    </source>
</reference>
<dbReference type="EMBL" id="MU005569">
    <property type="protein sequence ID" value="KAF2692205.1"/>
    <property type="molecule type" value="Genomic_DNA"/>
</dbReference>
<evidence type="ECO:0000256" key="3">
    <source>
        <dbReference type="ARBA" id="ARBA00022989"/>
    </source>
</evidence>
<feature type="transmembrane region" description="Helical" evidence="6">
    <location>
        <begin position="81"/>
        <end position="107"/>
    </location>
</feature>
<keyword evidence="2 6" id="KW-0812">Transmembrane</keyword>
<evidence type="ECO:0000313" key="9">
    <source>
        <dbReference type="Proteomes" id="UP000799291"/>
    </source>
</evidence>
<sequence>MNEQRSTIVVLNVCLITLTLAATASRVWRRVVVVKKFNLQDGLIVLACVAATIFSTCQIIATNYGLGLHMEDIDMTLWPTLIKILMASNTFYFLCNWSVKHALLLFYHELATTPAQVHLISLMHFIAFGFGVSSILVDLFQCQPIRKKWAKSVEGWCADENAFYYANAGIMLATDCVLYSMPLVFTRGLTLRWKQRWGLRCLFGLGGLVIAASVARVYSTHLFATRPDYPCTYAQHLGHRASTGVWRHSPLEAHPYFCRSAVQGPPLTQPTDRFANVMLWAVIENHVAIVVACAPSIKVVLLLVFSRLASSLPRILSRFTPSCSRHSTRLDLEIAEIIDYDDDENKDGQSRGCKGTKGKLEVTLSEPALPSPMTPVFLAGLGLRAAMGLAGWGFGKNGRRPSEEEWLHVREQSMHKSSRGHSIL</sequence>
<evidence type="ECO:0000259" key="7">
    <source>
        <dbReference type="Pfam" id="PF20684"/>
    </source>
</evidence>
<keyword evidence="3 6" id="KW-1133">Transmembrane helix</keyword>
<protein>
    <recommendedName>
        <fullName evidence="7">Rhodopsin domain-containing protein</fullName>
    </recommendedName>
</protein>
<gene>
    <name evidence="8" type="ORF">K458DRAFT_11279</name>
</gene>
<name>A0A6G1JQ15_9PLEO</name>
<dbReference type="PANTHER" id="PTHR33048:SF131">
    <property type="entry name" value="INTEGRAL MEMBRANE PROTEIN"/>
    <property type="match status" value="1"/>
</dbReference>
<feature type="transmembrane region" description="Helical" evidence="6">
    <location>
        <begin position="6"/>
        <end position="23"/>
    </location>
</feature>
<evidence type="ECO:0000256" key="6">
    <source>
        <dbReference type="SAM" id="Phobius"/>
    </source>
</evidence>
<dbReference type="Proteomes" id="UP000799291">
    <property type="component" value="Unassembled WGS sequence"/>
</dbReference>
<feature type="transmembrane region" description="Helical" evidence="6">
    <location>
        <begin position="162"/>
        <end position="185"/>
    </location>
</feature>
<feature type="transmembrane region" description="Helical" evidence="6">
    <location>
        <begin position="119"/>
        <end position="142"/>
    </location>
</feature>
<evidence type="ECO:0000256" key="4">
    <source>
        <dbReference type="ARBA" id="ARBA00023136"/>
    </source>
</evidence>
<dbReference type="AlphaFoldDB" id="A0A6G1JQ15"/>
<accession>A0A6G1JQ15</accession>